<reference evidence="2" key="1">
    <citation type="journal article" date="2023" name="Mol. Biol. Evol.">
        <title>Third-Generation Sequencing Reveals the Adaptive Role of the Epigenome in Three Deep-Sea Polychaetes.</title>
        <authorList>
            <person name="Perez M."/>
            <person name="Aroh O."/>
            <person name="Sun Y."/>
            <person name="Lan Y."/>
            <person name="Juniper S.K."/>
            <person name="Young C.R."/>
            <person name="Angers B."/>
            <person name="Qian P.Y."/>
        </authorList>
    </citation>
    <scope>NUCLEOTIDE SEQUENCE</scope>
    <source>
        <strain evidence="2">P08H-3</strain>
    </source>
</reference>
<feature type="compositionally biased region" description="Polar residues" evidence="1">
    <location>
        <begin position="841"/>
        <end position="854"/>
    </location>
</feature>
<feature type="compositionally biased region" description="Basic and acidic residues" evidence="1">
    <location>
        <begin position="190"/>
        <end position="199"/>
    </location>
</feature>
<feature type="compositionally biased region" description="Polar residues" evidence="1">
    <location>
        <begin position="1158"/>
        <end position="1167"/>
    </location>
</feature>
<feature type="compositionally biased region" description="Basic and acidic residues" evidence="1">
    <location>
        <begin position="1040"/>
        <end position="1049"/>
    </location>
</feature>
<feature type="compositionally biased region" description="Acidic residues" evidence="1">
    <location>
        <begin position="1002"/>
        <end position="1015"/>
    </location>
</feature>
<feature type="compositionally biased region" description="Basic residues" evidence="1">
    <location>
        <begin position="648"/>
        <end position="662"/>
    </location>
</feature>
<sequence>MAMPSMSRPRSGHDMDILKSILGSSSDHSTIGDKSTTKTHSRTDSASSSLSSLSLSHAKTGSLNKSGQESDSSCSDSESRTESQRDRSSSVDEKPQPLKERKNTRRNRPNSVKSGEQTKNCKNSGMESVENSNLKLDDESISEIRNKKQINRRRKLHLKRQKKVESAKECCDNKDLNSFKNMPVNGGEPVENKQDEQCKHNKNSLHNSNSSLVEEHVKKHNKLTETKKQQKHQHLSKRAQKTLNLYPERYGDPERLKHNYEELQEILQSQFIEDQHPANDELVKETKHVLGMYQHHQSGYTGLLRPPPGIPAAGRRVRRIRSAARERSPAWTQTDLTGEPDKIRPQSAKGYYLIDTTKADQCKRVTFVQLEDGEEEETVDAKEDQHGHSTYTVSIQLDQSKCQSSSEPERGRVIKKITRRPKSASNAIDKKKPASRSLSPRLSPSRKPTQRMTSESSTSRSRSSDSRSPSTDRRQTDNHLENTGNAKIQEWLKQKKRLLRQQKREEKRLRREKRKQEAEESKIKMAKHEKAEVLYRRWVEQKEKEARLLKRRKRKHKQDLNCSTTTISSDVETMDLKNGEMVNDGIMRKVKEQGSRVHTVEKSAKLKTPSAKYNRKIDVNMSGQEGLKCTCGFTESVQSMGTEIKLMQHTKKDKKAPPKLKKSGAEPASTKGKTSDDENSEEKRRLSYDDWLKQKRSEDMEKRKEEKKQQEEILAQSDPEMDSIVSGMAKRRVQNILKGKKQIHTSIKSVDDEANLTMDEKVLGKHKINGRAEEVAPSSGSSARFYRWVPKEDNNNTEGGAHKRPVSAHVRSSRKRIVAKGKRPASAKVTTASLDTEETIAETSVQSSENQRTLSPKPKVPLTKAYKDVKYQRQSWDEFSDYVWDKLNEDGEDENHHHEPEKHQTTKSEEKETNVNEEPKIQSMFETKDCSSNDDHIEQQKSDESEKADPDKDEQVDKREVPDKDLTSGREAKDSRDEELPEVDHDPEDKHRSISLTSNSDVADDTDQDQDEETDEVRQTLEKQCISEVVEETIFSMTEIDGKSDKCSPESDFPNNIRRPSIALENIPEEVDEDVEPNKEEIERGSSSGEQTISESCSTAEEEPKQEMDEGTDAQSNQEDTKQEVDGDEQQKQETGMTEGNIGSCQETVKDAGKPEDSPTNVMDTMN</sequence>
<feature type="region of interest" description="Disordered" evidence="1">
    <location>
        <begin position="396"/>
        <end position="523"/>
    </location>
</feature>
<feature type="compositionally biased region" description="Basic and acidic residues" evidence="1">
    <location>
        <begin position="673"/>
        <end position="711"/>
    </location>
</feature>
<proteinExistence type="predicted"/>
<feature type="compositionally biased region" description="Polar residues" evidence="1">
    <location>
        <begin position="1085"/>
        <end position="1099"/>
    </location>
</feature>
<feature type="compositionally biased region" description="Basic and acidic residues" evidence="1">
    <location>
        <begin position="1148"/>
        <end position="1157"/>
    </location>
</feature>
<protein>
    <submittedName>
        <fullName evidence="2">Uncharacterized protein</fullName>
    </submittedName>
</protein>
<dbReference type="Proteomes" id="UP001208570">
    <property type="component" value="Unassembled WGS sequence"/>
</dbReference>
<feature type="compositionally biased region" description="Basic and acidic residues" evidence="1">
    <location>
        <begin position="462"/>
        <end position="480"/>
    </location>
</feature>
<feature type="compositionally biased region" description="Low complexity" evidence="1">
    <location>
        <begin position="66"/>
        <end position="76"/>
    </location>
</feature>
<comment type="caution">
    <text evidence="2">The sequence shown here is derived from an EMBL/GenBank/DDBJ whole genome shotgun (WGS) entry which is preliminary data.</text>
</comment>
<accession>A0AAD9JHZ5</accession>
<feature type="compositionally biased region" description="Polar residues" evidence="1">
    <location>
        <begin position="1133"/>
        <end position="1147"/>
    </location>
</feature>
<feature type="region of interest" description="Disordered" evidence="1">
    <location>
        <begin position="887"/>
        <end position="1024"/>
    </location>
</feature>
<dbReference type="AlphaFoldDB" id="A0AAD9JHZ5"/>
<evidence type="ECO:0000313" key="2">
    <source>
        <dbReference type="EMBL" id="KAK2153528.1"/>
    </source>
</evidence>
<feature type="compositionally biased region" description="Basic residues" evidence="1">
    <location>
        <begin position="147"/>
        <end position="162"/>
    </location>
</feature>
<feature type="compositionally biased region" description="Basic and acidic residues" evidence="1">
    <location>
        <begin position="163"/>
        <end position="177"/>
    </location>
</feature>
<feature type="compositionally biased region" description="Low complexity" evidence="1">
    <location>
        <begin position="435"/>
        <end position="461"/>
    </location>
</feature>
<feature type="region of interest" description="Disordered" evidence="1">
    <location>
        <begin position="648"/>
        <end position="722"/>
    </location>
</feature>
<gene>
    <name evidence="2" type="ORF">LSH36_294g03018</name>
</gene>
<feature type="region of interest" description="Disordered" evidence="1">
    <location>
        <begin position="790"/>
        <end position="870"/>
    </location>
</feature>
<feature type="region of interest" description="Disordered" evidence="1">
    <location>
        <begin position="322"/>
        <end position="344"/>
    </location>
</feature>
<feature type="compositionally biased region" description="Basic and acidic residues" evidence="1">
    <location>
        <begin position="135"/>
        <end position="146"/>
    </location>
</feature>
<feature type="compositionally biased region" description="Polar residues" evidence="1">
    <location>
        <begin position="396"/>
        <end position="406"/>
    </location>
</feature>
<feature type="compositionally biased region" description="Basic and acidic residues" evidence="1">
    <location>
        <begin position="77"/>
        <end position="101"/>
    </location>
</feature>
<feature type="compositionally biased region" description="Polar residues" evidence="1">
    <location>
        <begin position="22"/>
        <end position="34"/>
    </location>
</feature>
<dbReference type="EMBL" id="JAODUP010000294">
    <property type="protein sequence ID" value="KAK2153528.1"/>
    <property type="molecule type" value="Genomic_DNA"/>
</dbReference>
<evidence type="ECO:0000256" key="1">
    <source>
        <dbReference type="SAM" id="MobiDB-lite"/>
    </source>
</evidence>
<feature type="compositionally biased region" description="Basic and acidic residues" evidence="1">
    <location>
        <begin position="502"/>
        <end position="523"/>
    </location>
</feature>
<name>A0AAD9JHZ5_9ANNE</name>
<feature type="compositionally biased region" description="Basic residues" evidence="1">
    <location>
        <begin position="802"/>
        <end position="825"/>
    </location>
</feature>
<feature type="region of interest" description="Disordered" evidence="1">
    <location>
        <begin position="1036"/>
        <end position="1167"/>
    </location>
</feature>
<keyword evidence="3" id="KW-1185">Reference proteome</keyword>
<feature type="compositionally biased region" description="Polar residues" evidence="1">
    <location>
        <begin position="109"/>
        <end position="134"/>
    </location>
</feature>
<feature type="compositionally biased region" description="Basic residues" evidence="1">
    <location>
        <begin position="413"/>
        <end position="422"/>
    </location>
</feature>
<feature type="compositionally biased region" description="Low complexity" evidence="1">
    <location>
        <begin position="45"/>
        <end position="56"/>
    </location>
</feature>
<feature type="compositionally biased region" description="Basic and acidic residues" evidence="1">
    <location>
        <begin position="1119"/>
        <end position="1132"/>
    </location>
</feature>
<feature type="compositionally biased region" description="Basic and acidic residues" evidence="1">
    <location>
        <begin position="887"/>
        <end position="992"/>
    </location>
</feature>
<evidence type="ECO:0000313" key="3">
    <source>
        <dbReference type="Proteomes" id="UP001208570"/>
    </source>
</evidence>
<feature type="region of interest" description="Disordered" evidence="1">
    <location>
        <begin position="1"/>
        <end position="211"/>
    </location>
</feature>
<organism evidence="2 3">
    <name type="scientific">Paralvinella palmiformis</name>
    <dbReference type="NCBI Taxonomy" id="53620"/>
    <lineage>
        <taxon>Eukaryota</taxon>
        <taxon>Metazoa</taxon>
        <taxon>Spiralia</taxon>
        <taxon>Lophotrochozoa</taxon>
        <taxon>Annelida</taxon>
        <taxon>Polychaeta</taxon>
        <taxon>Sedentaria</taxon>
        <taxon>Canalipalpata</taxon>
        <taxon>Terebellida</taxon>
        <taxon>Terebelliformia</taxon>
        <taxon>Alvinellidae</taxon>
        <taxon>Paralvinella</taxon>
    </lineage>
</organism>